<dbReference type="STRING" id="1548547.BA177_01230"/>
<accession>A0A193LBW7</accession>
<organism evidence="2 3">
    <name type="scientific">Woeseia oceani</name>
    <dbReference type="NCBI Taxonomy" id="1548547"/>
    <lineage>
        <taxon>Bacteria</taxon>
        <taxon>Pseudomonadati</taxon>
        <taxon>Pseudomonadota</taxon>
        <taxon>Gammaproteobacteria</taxon>
        <taxon>Woeseiales</taxon>
        <taxon>Woeseiaceae</taxon>
        <taxon>Woeseia</taxon>
    </lineage>
</organism>
<sequence>MLPKAWIVLVVSLLPTLGVVSSAAEGGEVLPMRTKAPLVYETPLKNAVILEFQLYDNETWCWLYLRKDAWDAIRANGGEVPANLDIGRLQCERR</sequence>
<dbReference type="AlphaFoldDB" id="A0A193LBW7"/>
<name>A0A193LBW7_9GAMM</name>
<dbReference type="KEGG" id="woc:BA177_01230"/>
<gene>
    <name evidence="2" type="ORF">BA177_01230</name>
</gene>
<dbReference type="RefSeq" id="WP_068612026.1">
    <property type="nucleotide sequence ID" value="NZ_CP016268.1"/>
</dbReference>
<evidence type="ECO:0000313" key="3">
    <source>
        <dbReference type="Proteomes" id="UP000092695"/>
    </source>
</evidence>
<keyword evidence="3" id="KW-1185">Reference proteome</keyword>
<feature type="signal peptide" evidence="1">
    <location>
        <begin position="1"/>
        <end position="23"/>
    </location>
</feature>
<evidence type="ECO:0000256" key="1">
    <source>
        <dbReference type="SAM" id="SignalP"/>
    </source>
</evidence>
<protein>
    <submittedName>
        <fullName evidence="2">Uncharacterized protein</fullName>
    </submittedName>
</protein>
<dbReference type="Proteomes" id="UP000092695">
    <property type="component" value="Chromosome"/>
</dbReference>
<dbReference type="EMBL" id="CP016268">
    <property type="protein sequence ID" value="ANO50025.1"/>
    <property type="molecule type" value="Genomic_DNA"/>
</dbReference>
<evidence type="ECO:0000313" key="2">
    <source>
        <dbReference type="EMBL" id="ANO50025.1"/>
    </source>
</evidence>
<proteinExistence type="predicted"/>
<reference evidence="2 3" key="1">
    <citation type="submission" date="2016-06" db="EMBL/GenBank/DDBJ databases">
        <title>Complete genome sequence of a deep-branching marine Gamma Proteobacterium Woeseia oceani type strain XK5.</title>
        <authorList>
            <person name="Mu D."/>
            <person name="Du Z."/>
        </authorList>
    </citation>
    <scope>NUCLEOTIDE SEQUENCE [LARGE SCALE GENOMIC DNA]</scope>
    <source>
        <strain evidence="2 3">XK5</strain>
    </source>
</reference>
<keyword evidence="1" id="KW-0732">Signal</keyword>
<feature type="chain" id="PRO_5008260009" evidence="1">
    <location>
        <begin position="24"/>
        <end position="94"/>
    </location>
</feature>